<dbReference type="Pfam" id="PF03100">
    <property type="entry name" value="CcmE"/>
    <property type="match status" value="1"/>
</dbReference>
<evidence type="ECO:0000256" key="6">
    <source>
        <dbReference type="ARBA" id="ARBA00022968"/>
    </source>
</evidence>
<evidence type="ECO:0000256" key="10">
    <source>
        <dbReference type="HAMAP-Rule" id="MF_01959"/>
    </source>
</evidence>
<dbReference type="NCBIfam" id="NF009731">
    <property type="entry name" value="PRK13254.1-5"/>
    <property type="match status" value="1"/>
</dbReference>
<evidence type="ECO:0000256" key="4">
    <source>
        <dbReference type="ARBA" id="ARBA00022723"/>
    </source>
</evidence>
<comment type="caution">
    <text evidence="13">The sequence shown here is derived from an EMBL/GenBank/DDBJ whole genome shotgun (WGS) entry which is preliminary data.</text>
</comment>
<keyword evidence="6 10" id="KW-0735">Signal-anchor</keyword>
<evidence type="ECO:0000313" key="14">
    <source>
        <dbReference type="Proteomes" id="UP000033632"/>
    </source>
</evidence>
<keyword evidence="9 10" id="KW-0472">Membrane</keyword>
<keyword evidence="3 10" id="KW-0812">Transmembrane</keyword>
<dbReference type="InterPro" id="IPR036127">
    <property type="entry name" value="CcmE-like_sf"/>
</dbReference>
<evidence type="ECO:0000256" key="2">
    <source>
        <dbReference type="ARBA" id="ARBA00022617"/>
    </source>
</evidence>
<evidence type="ECO:0000256" key="3">
    <source>
        <dbReference type="ARBA" id="ARBA00022692"/>
    </source>
</evidence>
<feature type="binding site" description="covalent" evidence="10 11">
    <location>
        <position position="132"/>
    </location>
    <ligand>
        <name>heme</name>
        <dbReference type="ChEBI" id="CHEBI:30413"/>
    </ligand>
</feature>
<feature type="topological domain" description="Extracellular" evidence="10">
    <location>
        <begin position="40"/>
        <end position="161"/>
    </location>
</feature>
<gene>
    <name evidence="10" type="primary">ccmE</name>
    <name evidence="10" type="synonym">cycJ</name>
    <name evidence="13" type="ORF">VE25_18705</name>
</gene>
<feature type="topological domain" description="Cytoplasmic" evidence="10">
    <location>
        <begin position="1"/>
        <end position="18"/>
    </location>
</feature>
<dbReference type="PATRIC" id="fig|443610.3.peg.2048"/>
<evidence type="ECO:0000256" key="12">
    <source>
        <dbReference type="SAM" id="Phobius"/>
    </source>
</evidence>
<dbReference type="PANTHER" id="PTHR34128:SF2">
    <property type="entry name" value="CYTOCHROME C-TYPE BIOGENESIS PROTEIN CCME HOMOLOG, MITOCHONDRIAL"/>
    <property type="match status" value="1"/>
</dbReference>
<organism evidence="13 14">
    <name type="scientific">Devosia geojensis</name>
    <dbReference type="NCBI Taxonomy" id="443610"/>
    <lineage>
        <taxon>Bacteria</taxon>
        <taxon>Pseudomonadati</taxon>
        <taxon>Pseudomonadota</taxon>
        <taxon>Alphaproteobacteria</taxon>
        <taxon>Hyphomicrobiales</taxon>
        <taxon>Devosiaceae</taxon>
        <taxon>Devosia</taxon>
    </lineage>
</organism>
<dbReference type="InterPro" id="IPR004329">
    <property type="entry name" value="CcmE"/>
</dbReference>
<evidence type="ECO:0000313" key="13">
    <source>
        <dbReference type="EMBL" id="KKB08450.1"/>
    </source>
</evidence>
<keyword evidence="2 10" id="KW-0349">Heme</keyword>
<dbReference type="GO" id="GO:0046872">
    <property type="term" value="F:metal ion binding"/>
    <property type="evidence" value="ECO:0007669"/>
    <property type="project" value="UniProtKB-KW"/>
</dbReference>
<evidence type="ECO:0000256" key="7">
    <source>
        <dbReference type="ARBA" id="ARBA00022989"/>
    </source>
</evidence>
<dbReference type="GO" id="GO:0017004">
    <property type="term" value="P:cytochrome complex assembly"/>
    <property type="evidence" value="ECO:0007669"/>
    <property type="project" value="UniProtKB-KW"/>
</dbReference>
<evidence type="ECO:0000256" key="9">
    <source>
        <dbReference type="ARBA" id="ARBA00023136"/>
    </source>
</evidence>
<dbReference type="RefSeq" id="WP_046110189.1">
    <property type="nucleotide sequence ID" value="NZ_JZEX01000159.1"/>
</dbReference>
<evidence type="ECO:0000256" key="11">
    <source>
        <dbReference type="PIRSR" id="PIRSR604329-50"/>
    </source>
</evidence>
<dbReference type="OrthoDB" id="9793584at2"/>
<keyword evidence="5 10" id="KW-0201">Cytochrome c-type biogenesis</keyword>
<comment type="subcellular location">
    <subcellularLocation>
        <location evidence="10">Cell membrane</location>
        <topology evidence="10">Single-pass type II membrane protein</topology>
    </subcellularLocation>
    <subcellularLocation>
        <location evidence="1">Membrane</location>
    </subcellularLocation>
</comment>
<evidence type="ECO:0000256" key="8">
    <source>
        <dbReference type="ARBA" id="ARBA00023004"/>
    </source>
</evidence>
<sequence>MSSHGLPARRGWSRKQKRLAMIAGLGLVLALATTLVLVALRDQIVFFYTPADIIERGVEPGQPIRLGGLVKEGSWTRQGERNSFVVTDNGADIAATFTGILPDLFREGQGVVAEGSLLPDGSFSATNVLAKHDETYIPKEIADALKERGEWRPGEALPEGQ</sequence>
<dbReference type="EMBL" id="JZEX01000159">
    <property type="protein sequence ID" value="KKB08450.1"/>
    <property type="molecule type" value="Genomic_DNA"/>
</dbReference>
<dbReference type="STRING" id="443610.VE25_18705"/>
<dbReference type="GO" id="GO:0020037">
    <property type="term" value="F:heme binding"/>
    <property type="evidence" value="ECO:0007669"/>
    <property type="project" value="InterPro"/>
</dbReference>
<dbReference type="GO" id="GO:0005886">
    <property type="term" value="C:plasma membrane"/>
    <property type="evidence" value="ECO:0007669"/>
    <property type="project" value="UniProtKB-SubCell"/>
</dbReference>
<accession>A0A0F5FIP4</accession>
<dbReference type="GO" id="GO:0017003">
    <property type="term" value="P:protein-heme linkage"/>
    <property type="evidence" value="ECO:0007669"/>
    <property type="project" value="UniProtKB-UniRule"/>
</dbReference>
<keyword evidence="4 10" id="KW-0479">Metal-binding</keyword>
<keyword evidence="10" id="KW-1003">Cell membrane</keyword>
<dbReference type="Gene3D" id="2.40.50.140">
    <property type="entry name" value="Nucleic acid-binding proteins"/>
    <property type="match status" value="1"/>
</dbReference>
<feature type="transmembrane region" description="Helical" evidence="12">
    <location>
        <begin position="20"/>
        <end position="40"/>
    </location>
</feature>
<keyword evidence="8 10" id="KW-0408">Iron</keyword>
<dbReference type="NCBIfam" id="NF009727">
    <property type="entry name" value="PRK13254.1-1"/>
    <property type="match status" value="1"/>
</dbReference>
<comment type="function">
    <text evidence="10">Heme chaperone required for the biogenesis of c-type cytochromes. Transiently binds heme delivered by CcmC and transfers the heme to apo-cytochromes in a process facilitated by CcmF and CcmH.</text>
</comment>
<dbReference type="SUPFAM" id="SSF82093">
    <property type="entry name" value="Heme chaperone CcmE"/>
    <property type="match status" value="1"/>
</dbReference>
<keyword evidence="14" id="KW-1185">Reference proteome</keyword>
<dbReference type="InterPro" id="IPR012340">
    <property type="entry name" value="NA-bd_OB-fold"/>
</dbReference>
<feature type="binding site" description="axial binding residue" evidence="10 11">
    <location>
        <position position="136"/>
    </location>
    <ligand>
        <name>heme</name>
        <dbReference type="ChEBI" id="CHEBI:30413"/>
    </ligand>
    <ligandPart>
        <name>Fe</name>
        <dbReference type="ChEBI" id="CHEBI:18248"/>
    </ligandPart>
</feature>
<evidence type="ECO:0000256" key="1">
    <source>
        <dbReference type="ARBA" id="ARBA00004370"/>
    </source>
</evidence>
<dbReference type="AlphaFoldDB" id="A0A0F5FIP4"/>
<evidence type="ECO:0000256" key="5">
    <source>
        <dbReference type="ARBA" id="ARBA00022748"/>
    </source>
</evidence>
<reference evidence="13 14" key="1">
    <citation type="submission" date="2015-03" db="EMBL/GenBank/DDBJ databases">
        <authorList>
            <person name="Hassan Y.I."/>
            <person name="Lepp D."/>
            <person name="Li X.-Z."/>
            <person name="Zhou T."/>
        </authorList>
    </citation>
    <scope>NUCLEOTIDE SEQUENCE [LARGE SCALE GENOMIC DNA]</scope>
    <source>
        <strain evidence="13 14">BD-c194</strain>
    </source>
</reference>
<dbReference type="Proteomes" id="UP000033632">
    <property type="component" value="Unassembled WGS sequence"/>
</dbReference>
<name>A0A0F5FIP4_9HYPH</name>
<comment type="similarity">
    <text evidence="10">Belongs to the CcmE/CycJ family.</text>
</comment>
<proteinExistence type="inferred from homology"/>
<dbReference type="PANTHER" id="PTHR34128">
    <property type="entry name" value="CYTOCHROME C-TYPE BIOGENESIS PROTEIN CCME HOMOLOG, MITOCHONDRIAL"/>
    <property type="match status" value="1"/>
</dbReference>
<protein>
    <recommendedName>
        <fullName evidence="10">Cytochrome c-type biogenesis protein CcmE</fullName>
    </recommendedName>
    <alternativeName>
        <fullName evidence="10">Cytochrome c maturation protein E</fullName>
    </alternativeName>
    <alternativeName>
        <fullName evidence="10">Heme chaperone CcmE</fullName>
    </alternativeName>
</protein>
<dbReference type="HAMAP" id="MF_01959">
    <property type="entry name" value="CcmE"/>
    <property type="match status" value="1"/>
</dbReference>
<keyword evidence="7 10" id="KW-1133">Transmembrane helix</keyword>